<feature type="domain" description="Copper type II ascorbate-dependent monooxygenase N-terminal" evidence="10">
    <location>
        <begin position="4"/>
        <end position="80"/>
    </location>
</feature>
<dbReference type="InterPro" id="IPR000323">
    <property type="entry name" value="Cu2_ascorb_mOase_N"/>
</dbReference>
<dbReference type="InterPro" id="IPR008977">
    <property type="entry name" value="PHM/PNGase_F_dom_sf"/>
</dbReference>
<comment type="subcellular location">
    <subcellularLocation>
        <location evidence="2">Membrane</location>
    </subcellularLocation>
</comment>
<evidence type="ECO:0000259" key="10">
    <source>
        <dbReference type="Pfam" id="PF01082"/>
    </source>
</evidence>
<dbReference type="GO" id="GO:0042421">
    <property type="term" value="P:norepinephrine biosynthetic process"/>
    <property type="evidence" value="ECO:0007669"/>
    <property type="project" value="TreeGrafter"/>
</dbReference>
<evidence type="ECO:0000256" key="8">
    <source>
        <dbReference type="ARBA" id="ARBA00023033"/>
    </source>
</evidence>
<dbReference type="PRINTS" id="PR00767">
    <property type="entry name" value="DBMONOXGNASE"/>
</dbReference>
<dbReference type="EMBL" id="CAJOBI010105332">
    <property type="protein sequence ID" value="CAF4607579.1"/>
    <property type="molecule type" value="Genomic_DNA"/>
</dbReference>
<sequence>AKIMEKSHHIIRFDGIVSPQSDGVVHHMELFHCNVASDFEIPAFNDVCTSEQKPMGLTPCRRVVGAWALGATNFTYPKDV</sequence>
<evidence type="ECO:0000313" key="11">
    <source>
        <dbReference type="EMBL" id="CAF4607579.1"/>
    </source>
</evidence>
<dbReference type="PANTHER" id="PTHR10157">
    <property type="entry name" value="DOPAMINE BETA HYDROXYLASE RELATED"/>
    <property type="match status" value="1"/>
</dbReference>
<gene>
    <name evidence="11" type="ORF">SMN809_LOCUS39338</name>
</gene>
<dbReference type="PANTHER" id="PTHR10157:SF29">
    <property type="entry name" value="DOPAMINE BETA-HYDROXYLASE"/>
    <property type="match status" value="1"/>
</dbReference>
<dbReference type="InterPro" id="IPR020611">
    <property type="entry name" value="Cu2_ascorb_mOase_CS-1"/>
</dbReference>
<evidence type="ECO:0000313" key="12">
    <source>
        <dbReference type="Proteomes" id="UP000676336"/>
    </source>
</evidence>
<evidence type="ECO:0000256" key="3">
    <source>
        <dbReference type="ARBA" id="ARBA00022692"/>
    </source>
</evidence>
<name>A0A8S2Z7S7_9BILA</name>
<organism evidence="11 12">
    <name type="scientific">Rotaria magnacalcarata</name>
    <dbReference type="NCBI Taxonomy" id="392030"/>
    <lineage>
        <taxon>Eukaryota</taxon>
        <taxon>Metazoa</taxon>
        <taxon>Spiralia</taxon>
        <taxon>Gnathifera</taxon>
        <taxon>Rotifera</taxon>
        <taxon>Eurotatoria</taxon>
        <taxon>Bdelloidea</taxon>
        <taxon>Philodinida</taxon>
        <taxon>Philodinidae</taxon>
        <taxon>Rotaria</taxon>
    </lineage>
</organism>
<comment type="cofactor">
    <cofactor evidence="1">
        <name>Cu(2+)</name>
        <dbReference type="ChEBI" id="CHEBI:29036"/>
    </cofactor>
</comment>
<evidence type="ECO:0000256" key="5">
    <source>
        <dbReference type="ARBA" id="ARBA00022989"/>
    </source>
</evidence>
<evidence type="ECO:0000256" key="9">
    <source>
        <dbReference type="ARBA" id="ARBA00023136"/>
    </source>
</evidence>
<dbReference type="Gene3D" id="2.60.120.310">
    <property type="entry name" value="Copper type II, ascorbate-dependent monooxygenase, N-terminal domain"/>
    <property type="match status" value="1"/>
</dbReference>
<keyword evidence="7" id="KW-0186">Copper</keyword>
<dbReference type="GO" id="GO:0042420">
    <property type="term" value="P:dopamine catabolic process"/>
    <property type="evidence" value="ECO:0007669"/>
    <property type="project" value="TreeGrafter"/>
</dbReference>
<dbReference type="AlphaFoldDB" id="A0A8S2Z7S7"/>
<dbReference type="GO" id="GO:0006589">
    <property type="term" value="P:octopamine biosynthetic process"/>
    <property type="evidence" value="ECO:0007669"/>
    <property type="project" value="TreeGrafter"/>
</dbReference>
<feature type="non-terminal residue" evidence="11">
    <location>
        <position position="1"/>
    </location>
</feature>
<dbReference type="InterPro" id="IPR028460">
    <property type="entry name" value="Tbh/DBH"/>
</dbReference>
<dbReference type="InterPro" id="IPR000945">
    <property type="entry name" value="DBH-like"/>
</dbReference>
<evidence type="ECO:0000256" key="1">
    <source>
        <dbReference type="ARBA" id="ARBA00001973"/>
    </source>
</evidence>
<dbReference type="Pfam" id="PF01082">
    <property type="entry name" value="Cu2_monooxygen"/>
    <property type="match status" value="1"/>
</dbReference>
<keyword evidence="5" id="KW-1133">Transmembrane helix</keyword>
<keyword evidence="3" id="KW-0812">Transmembrane</keyword>
<feature type="non-terminal residue" evidence="11">
    <location>
        <position position="80"/>
    </location>
</feature>
<keyword evidence="9" id="KW-0472">Membrane</keyword>
<dbReference type="GO" id="GO:0005615">
    <property type="term" value="C:extracellular space"/>
    <property type="evidence" value="ECO:0007669"/>
    <property type="project" value="TreeGrafter"/>
</dbReference>
<dbReference type="GO" id="GO:0004500">
    <property type="term" value="F:dopamine beta-monooxygenase activity"/>
    <property type="evidence" value="ECO:0007669"/>
    <property type="project" value="InterPro"/>
</dbReference>
<dbReference type="InterPro" id="IPR036939">
    <property type="entry name" value="Cu2_ascorb_mOase_N_sf"/>
</dbReference>
<evidence type="ECO:0000256" key="6">
    <source>
        <dbReference type="ARBA" id="ARBA00023002"/>
    </source>
</evidence>
<dbReference type="GO" id="GO:0030667">
    <property type="term" value="C:secretory granule membrane"/>
    <property type="evidence" value="ECO:0007669"/>
    <property type="project" value="TreeGrafter"/>
</dbReference>
<keyword evidence="6" id="KW-0560">Oxidoreductase</keyword>
<dbReference type="Proteomes" id="UP000676336">
    <property type="component" value="Unassembled WGS sequence"/>
</dbReference>
<evidence type="ECO:0000256" key="2">
    <source>
        <dbReference type="ARBA" id="ARBA00004370"/>
    </source>
</evidence>
<comment type="caution">
    <text evidence="11">The sequence shown here is derived from an EMBL/GenBank/DDBJ whole genome shotgun (WGS) entry which is preliminary data.</text>
</comment>
<accession>A0A8S2Z7S7</accession>
<dbReference type="SUPFAM" id="SSF49742">
    <property type="entry name" value="PHM/PNGase F"/>
    <property type="match status" value="1"/>
</dbReference>
<protein>
    <recommendedName>
        <fullName evidence="10">Copper type II ascorbate-dependent monooxygenase N-terminal domain-containing protein</fullName>
    </recommendedName>
</protein>
<dbReference type="PROSITE" id="PS00084">
    <property type="entry name" value="CU2_MONOOXYGENASE_1"/>
    <property type="match status" value="1"/>
</dbReference>
<proteinExistence type="predicted"/>
<evidence type="ECO:0000256" key="4">
    <source>
        <dbReference type="ARBA" id="ARBA00022723"/>
    </source>
</evidence>
<dbReference type="GO" id="GO:0005507">
    <property type="term" value="F:copper ion binding"/>
    <property type="evidence" value="ECO:0007669"/>
    <property type="project" value="InterPro"/>
</dbReference>
<keyword evidence="4" id="KW-0479">Metal-binding</keyword>
<evidence type="ECO:0000256" key="7">
    <source>
        <dbReference type="ARBA" id="ARBA00023008"/>
    </source>
</evidence>
<keyword evidence="8" id="KW-0503">Monooxygenase</keyword>
<reference evidence="11" key="1">
    <citation type="submission" date="2021-02" db="EMBL/GenBank/DDBJ databases">
        <authorList>
            <person name="Nowell W R."/>
        </authorList>
    </citation>
    <scope>NUCLEOTIDE SEQUENCE</scope>
</reference>